<comment type="caution">
    <text evidence="1">The sequence shown here is derived from an EMBL/GenBank/DDBJ whole genome shotgun (WGS) entry which is preliminary data.</text>
</comment>
<reference evidence="1 2" key="1">
    <citation type="journal article" date="2011" name="Genome Biol.">
        <title>Comparative genome sequence analysis underscores mycoparasitism as the ancestral life style of Trichoderma.</title>
        <authorList>
            <person name="Kubicek C.P."/>
            <person name="Herrera-Estrella A."/>
            <person name="Seidl-Seiboth V."/>
            <person name="Martinez D.A."/>
            <person name="Druzhinina I.S."/>
            <person name="Thon M."/>
            <person name="Zeilinger S."/>
            <person name="Casas-Flores S."/>
            <person name="Horwitz B.A."/>
            <person name="Mukherjee P.K."/>
            <person name="Mukherjee M."/>
            <person name="Kredics L."/>
            <person name="Alcaraz L.D."/>
            <person name="Aerts A."/>
            <person name="Antal Z."/>
            <person name="Atanasova L."/>
            <person name="Cervantes-Badillo M.G."/>
            <person name="Challacombe J."/>
            <person name="Chertkov O."/>
            <person name="McCluskey K."/>
            <person name="Coulpier F."/>
            <person name="Deshpande N."/>
            <person name="von Doehren H."/>
            <person name="Ebbole D.J."/>
            <person name="Esquivel-Naranjo E.U."/>
            <person name="Fekete E."/>
            <person name="Flipphi M."/>
            <person name="Glaser F."/>
            <person name="Gomez-Rodriguez E.Y."/>
            <person name="Gruber S."/>
            <person name="Han C."/>
            <person name="Henrissat B."/>
            <person name="Hermosa R."/>
            <person name="Hernandez-Onate M."/>
            <person name="Karaffa L."/>
            <person name="Kosti I."/>
            <person name="Le Crom S."/>
            <person name="Lindquist E."/>
            <person name="Lucas S."/>
            <person name="Luebeck M."/>
            <person name="Luebeck P.S."/>
            <person name="Margeot A."/>
            <person name="Metz B."/>
            <person name="Misra M."/>
            <person name="Nevalainen H."/>
            <person name="Omann M."/>
            <person name="Packer N."/>
            <person name="Perrone G."/>
            <person name="Uresti-Rivera E.E."/>
            <person name="Salamov A."/>
            <person name="Schmoll M."/>
            <person name="Seiboth B."/>
            <person name="Shapiro H."/>
            <person name="Sukno S."/>
            <person name="Tamayo-Ramos J.A."/>
            <person name="Tisch D."/>
            <person name="Wiest A."/>
            <person name="Wilkinson H.H."/>
            <person name="Zhang M."/>
            <person name="Coutinho P.M."/>
            <person name="Kenerley C.M."/>
            <person name="Monte E."/>
            <person name="Baker S.E."/>
            <person name="Grigoriev I.V."/>
        </authorList>
    </citation>
    <scope>NUCLEOTIDE SEQUENCE [LARGE SCALE GENOMIC DNA]</scope>
    <source>
        <strain evidence="2">ATCC 20476 / IMI 206040</strain>
    </source>
</reference>
<protein>
    <submittedName>
        <fullName evidence="1">Uncharacterized protein</fullName>
    </submittedName>
</protein>
<organism evidence="1 2">
    <name type="scientific">Hypocrea atroviridis (strain ATCC 20476 / IMI 206040)</name>
    <name type="common">Trichoderma atroviride</name>
    <dbReference type="NCBI Taxonomy" id="452589"/>
    <lineage>
        <taxon>Eukaryota</taxon>
        <taxon>Fungi</taxon>
        <taxon>Dikarya</taxon>
        <taxon>Ascomycota</taxon>
        <taxon>Pezizomycotina</taxon>
        <taxon>Sordariomycetes</taxon>
        <taxon>Hypocreomycetidae</taxon>
        <taxon>Hypocreales</taxon>
        <taxon>Hypocreaceae</taxon>
        <taxon>Trichoderma</taxon>
    </lineage>
</organism>
<dbReference type="GeneID" id="25779251"/>
<sequence length="297" mass="33872">MDKQLVLARETQGATVQDQMELSSPVSSETLALQQRMRANFVELQEQRLHKLISEGHLCVGGRSLVWVDEHGLLTAQNMSSKYPREKKPFFHAGSDADVTQISKSKTISRHCWGKEHSGSEKDVLGSLLEHLVTKEIKYLPITTHLTWKNLLADLESSTATHTPTSVMFKKLKEAITEEKDDWGHLDFFVDNCEDQKEFFDIDLDALSAALYRIAGVDAHRSKPWIALRQIDEDLADEIFTLCNLAKRVQTEELSLEQLPCLSELVNGLRDTLWEWKMVGKMDRLFKVMEAKVFGRS</sequence>
<dbReference type="AlphaFoldDB" id="G9NGQ4"/>
<dbReference type="OMA" id="AINHERT"/>
<dbReference type="KEGG" id="tatv:25779251"/>
<proteinExistence type="predicted"/>
<name>G9NGQ4_HYPAI</name>
<accession>G9NGQ4</accession>
<dbReference type="HOGENOM" id="CLU_937075_0_0_1"/>
<dbReference type="Proteomes" id="UP000005426">
    <property type="component" value="Unassembled WGS sequence"/>
</dbReference>
<evidence type="ECO:0000313" key="2">
    <source>
        <dbReference type="Proteomes" id="UP000005426"/>
    </source>
</evidence>
<keyword evidence="2" id="KW-1185">Reference proteome</keyword>
<dbReference type="RefSeq" id="XP_013948622.1">
    <property type="nucleotide sequence ID" value="XM_014093147.1"/>
</dbReference>
<gene>
    <name evidence="1" type="ORF">TRIATDRAFT_270229</name>
</gene>
<dbReference type="OrthoDB" id="4892796at2759"/>
<dbReference type="EMBL" id="ABDG02000014">
    <property type="protein sequence ID" value="EHK50465.1"/>
    <property type="molecule type" value="Genomic_DNA"/>
</dbReference>
<dbReference type="eggNOG" id="ENOG502RM4U">
    <property type="taxonomic scope" value="Eukaryota"/>
</dbReference>
<evidence type="ECO:0000313" key="1">
    <source>
        <dbReference type="EMBL" id="EHK50465.1"/>
    </source>
</evidence>